<dbReference type="InterPro" id="IPR001828">
    <property type="entry name" value="ANF_lig-bd_rcpt"/>
</dbReference>
<keyword evidence="7" id="KW-0675">Receptor</keyword>
<keyword evidence="4" id="KW-1133">Transmembrane helix</keyword>
<dbReference type="Pfam" id="PF01094">
    <property type="entry name" value="ANF_receptor"/>
    <property type="match status" value="1"/>
</dbReference>
<evidence type="ECO:0000256" key="6">
    <source>
        <dbReference type="ARBA" id="ARBA00023136"/>
    </source>
</evidence>
<evidence type="ECO:0000256" key="5">
    <source>
        <dbReference type="ARBA" id="ARBA00023065"/>
    </source>
</evidence>
<keyword evidence="10" id="KW-0407">Ion channel</keyword>
<keyword evidence="6" id="KW-0472">Membrane</keyword>
<evidence type="ECO:0000256" key="4">
    <source>
        <dbReference type="ARBA" id="ARBA00022989"/>
    </source>
</evidence>
<feature type="domain" description="Ionotropic glutamate receptor L-glutamate and glycine-binding" evidence="12">
    <location>
        <begin position="428"/>
        <end position="493"/>
    </location>
</feature>
<keyword evidence="11" id="KW-0732">Signal</keyword>
<dbReference type="Pfam" id="PF10613">
    <property type="entry name" value="Lig_chan-Glu_bd"/>
    <property type="match status" value="1"/>
</dbReference>
<evidence type="ECO:0000313" key="13">
    <source>
        <dbReference type="EMBL" id="KAG8227033.1"/>
    </source>
</evidence>
<reference evidence="13" key="1">
    <citation type="submission" date="2013-04" db="EMBL/GenBank/DDBJ databases">
        <authorList>
            <person name="Qu J."/>
            <person name="Murali S.C."/>
            <person name="Bandaranaike D."/>
            <person name="Bellair M."/>
            <person name="Blankenburg K."/>
            <person name="Chao H."/>
            <person name="Dinh H."/>
            <person name="Doddapaneni H."/>
            <person name="Downs B."/>
            <person name="Dugan-Rocha S."/>
            <person name="Elkadiri S."/>
            <person name="Gnanaolivu R.D."/>
            <person name="Hernandez B."/>
            <person name="Javaid M."/>
            <person name="Jayaseelan J.C."/>
            <person name="Lee S."/>
            <person name="Li M."/>
            <person name="Ming W."/>
            <person name="Munidasa M."/>
            <person name="Muniz J."/>
            <person name="Nguyen L."/>
            <person name="Ongeri F."/>
            <person name="Osuji N."/>
            <person name="Pu L.-L."/>
            <person name="Puazo M."/>
            <person name="Qu C."/>
            <person name="Quiroz J."/>
            <person name="Raj R."/>
            <person name="Weissenberger G."/>
            <person name="Xin Y."/>
            <person name="Zou X."/>
            <person name="Han Y."/>
            <person name="Richards S."/>
            <person name="Worley K."/>
            <person name="Muzny D."/>
            <person name="Gibbs R."/>
        </authorList>
    </citation>
    <scope>NUCLEOTIDE SEQUENCE</scope>
    <source>
        <strain evidence="13">Sampled in the wild</strain>
    </source>
</reference>
<evidence type="ECO:0000256" key="9">
    <source>
        <dbReference type="ARBA" id="ARBA00023286"/>
    </source>
</evidence>
<keyword evidence="14" id="KW-1185">Reference proteome</keyword>
<dbReference type="EMBL" id="KZ308309">
    <property type="protein sequence ID" value="KAG8227033.1"/>
    <property type="molecule type" value="Genomic_DNA"/>
</dbReference>
<gene>
    <name evidence="13" type="ORF">J437_LFUL013820</name>
</gene>
<evidence type="ECO:0000256" key="10">
    <source>
        <dbReference type="ARBA" id="ARBA00023303"/>
    </source>
</evidence>
<keyword evidence="5" id="KW-0406">Ion transport</keyword>
<dbReference type="SMART" id="SM00918">
    <property type="entry name" value="Lig_chan-Glu_bd"/>
    <property type="match status" value="1"/>
</dbReference>
<evidence type="ECO:0000256" key="3">
    <source>
        <dbReference type="ARBA" id="ARBA00022692"/>
    </source>
</evidence>
<protein>
    <recommendedName>
        <fullName evidence="12">Ionotropic glutamate receptor L-glutamate and glycine-binding domain-containing protein</fullName>
    </recommendedName>
</protein>
<feature type="chain" id="PRO_5035464267" description="Ionotropic glutamate receptor L-glutamate and glycine-binding domain-containing protein" evidence="11">
    <location>
        <begin position="20"/>
        <end position="522"/>
    </location>
</feature>
<feature type="non-terminal residue" evidence="13">
    <location>
        <position position="1"/>
    </location>
</feature>
<evidence type="ECO:0000256" key="1">
    <source>
        <dbReference type="ARBA" id="ARBA00004141"/>
    </source>
</evidence>
<dbReference type="FunFam" id="3.40.50.2300:FF:000106">
    <property type="entry name" value="Glutamate receptor ionotropic, kainate"/>
    <property type="match status" value="1"/>
</dbReference>
<keyword evidence="3" id="KW-0812">Transmembrane</keyword>
<accession>A0A8K0K2Z6</accession>
<dbReference type="OrthoDB" id="5984008at2759"/>
<feature type="signal peptide" evidence="11">
    <location>
        <begin position="1"/>
        <end position="19"/>
    </location>
</feature>
<dbReference type="SUPFAM" id="SSF53850">
    <property type="entry name" value="Periplasmic binding protein-like II"/>
    <property type="match status" value="1"/>
</dbReference>
<dbReference type="Proteomes" id="UP000792457">
    <property type="component" value="Unassembled WGS sequence"/>
</dbReference>
<evidence type="ECO:0000313" key="14">
    <source>
        <dbReference type="Proteomes" id="UP000792457"/>
    </source>
</evidence>
<dbReference type="InterPro" id="IPR015683">
    <property type="entry name" value="Ionotropic_Glu_rcpt"/>
</dbReference>
<keyword evidence="8" id="KW-0325">Glycoprotein</keyword>
<dbReference type="Gene3D" id="3.40.190.10">
    <property type="entry name" value="Periplasmic binding protein-like II"/>
    <property type="match status" value="1"/>
</dbReference>
<proteinExistence type="predicted"/>
<evidence type="ECO:0000256" key="11">
    <source>
        <dbReference type="SAM" id="SignalP"/>
    </source>
</evidence>
<evidence type="ECO:0000259" key="12">
    <source>
        <dbReference type="SMART" id="SM00918"/>
    </source>
</evidence>
<evidence type="ECO:0000256" key="2">
    <source>
        <dbReference type="ARBA" id="ARBA00022448"/>
    </source>
</evidence>
<dbReference type="GO" id="GO:0016020">
    <property type="term" value="C:membrane"/>
    <property type="evidence" value="ECO:0007669"/>
    <property type="project" value="UniProtKB-SubCell"/>
</dbReference>
<dbReference type="GO" id="GO:0015276">
    <property type="term" value="F:ligand-gated monoatomic ion channel activity"/>
    <property type="evidence" value="ECO:0007669"/>
    <property type="project" value="InterPro"/>
</dbReference>
<dbReference type="AlphaFoldDB" id="A0A8K0K2Z6"/>
<organism evidence="13 14">
    <name type="scientific">Ladona fulva</name>
    <name type="common">Scarce chaser dragonfly</name>
    <name type="synonym">Libellula fulva</name>
    <dbReference type="NCBI Taxonomy" id="123851"/>
    <lineage>
        <taxon>Eukaryota</taxon>
        <taxon>Metazoa</taxon>
        <taxon>Ecdysozoa</taxon>
        <taxon>Arthropoda</taxon>
        <taxon>Hexapoda</taxon>
        <taxon>Insecta</taxon>
        <taxon>Pterygota</taxon>
        <taxon>Palaeoptera</taxon>
        <taxon>Odonata</taxon>
        <taxon>Epiprocta</taxon>
        <taxon>Anisoptera</taxon>
        <taxon>Libelluloidea</taxon>
        <taxon>Libellulidae</taxon>
        <taxon>Ladona</taxon>
    </lineage>
</organism>
<dbReference type="FunFam" id="3.40.190.10:FF:000178">
    <property type="entry name" value="Glutamate receptor subunit"/>
    <property type="match status" value="1"/>
</dbReference>
<dbReference type="Gene3D" id="3.40.50.2300">
    <property type="match status" value="2"/>
</dbReference>
<comment type="caution">
    <text evidence="13">The sequence shown here is derived from an EMBL/GenBank/DDBJ whole genome shotgun (WGS) entry which is preliminary data.</text>
</comment>
<dbReference type="InterPro" id="IPR028082">
    <property type="entry name" value="Peripla_BP_I"/>
</dbReference>
<comment type="subcellular location">
    <subcellularLocation>
        <location evidence="1">Membrane</location>
        <topology evidence="1">Multi-pass membrane protein</topology>
    </subcellularLocation>
</comment>
<dbReference type="InterPro" id="IPR019594">
    <property type="entry name" value="Glu/Gly-bd"/>
</dbReference>
<dbReference type="PANTHER" id="PTHR18966">
    <property type="entry name" value="IONOTROPIC GLUTAMATE RECEPTOR"/>
    <property type="match status" value="1"/>
</dbReference>
<dbReference type="SUPFAM" id="SSF53822">
    <property type="entry name" value="Periplasmic binding protein-like I"/>
    <property type="match status" value="1"/>
</dbReference>
<keyword evidence="2" id="KW-0813">Transport</keyword>
<dbReference type="CDD" id="cd06382">
    <property type="entry name" value="PBP1_iGluR_Kainate"/>
    <property type="match status" value="1"/>
</dbReference>
<evidence type="ECO:0000256" key="7">
    <source>
        <dbReference type="ARBA" id="ARBA00023170"/>
    </source>
</evidence>
<sequence length="522" mass="58594">MFLFPYYVIIGILAHGSSALPELIRIGGLFNVSEDAQIMAFRNAVNKINMDRSILPRSKLIPEVEIVPPYDSFRVANTVCQLLGKGVAAIFGPSSDATSEDVESICDTMEVPHIETRWDLYQRRGTVLLNLHPHPAALARVYADLVRAWRWKSFTVIYEDDDGLVRLNELLKLYDPKGYTVTVRQLDHGDNYRKGLRKIKNSGETNIVLDCSINILYEVLKQAQQVGLMTSQHNYIITNPDMHTIDLEPFQHGGTNITGVQLIDPEDMLVKKTVAEWVEAGFAASSLTPSNLKVDTALMYDAVILYGRALQQLDSSQNVKIGPLDCNKEGNWEHGLSLINFMRVDEVKGLSGVIRFDNQGFRTNFVLNIVELTEDHLIQVGTWNSTEGLNITREGTLNRTAAGAVDSEDHIDSLQNKTFIVLTALSPPYGYLKHSATKLTGNDRFEGFGIEVIHEVSLMLGFNYTFRLQHDGVYGSLNRKTGQWNGMIRQLMDRKADLAITDLTITYDRESAADFTMPFMNL</sequence>
<name>A0A8K0K2Z6_LADFU</name>
<keyword evidence="9" id="KW-1071">Ligand-gated ion channel</keyword>
<reference evidence="13" key="2">
    <citation type="submission" date="2017-10" db="EMBL/GenBank/DDBJ databases">
        <title>Ladona fulva Genome sequencing and assembly.</title>
        <authorList>
            <person name="Murali S."/>
            <person name="Richards S."/>
            <person name="Bandaranaike D."/>
            <person name="Bellair M."/>
            <person name="Blankenburg K."/>
            <person name="Chao H."/>
            <person name="Dinh H."/>
            <person name="Doddapaneni H."/>
            <person name="Dugan-Rocha S."/>
            <person name="Elkadiri S."/>
            <person name="Gnanaolivu R."/>
            <person name="Hernandez B."/>
            <person name="Skinner E."/>
            <person name="Javaid M."/>
            <person name="Lee S."/>
            <person name="Li M."/>
            <person name="Ming W."/>
            <person name="Munidasa M."/>
            <person name="Muniz J."/>
            <person name="Nguyen L."/>
            <person name="Hughes D."/>
            <person name="Osuji N."/>
            <person name="Pu L.-L."/>
            <person name="Puazo M."/>
            <person name="Qu C."/>
            <person name="Quiroz J."/>
            <person name="Raj R."/>
            <person name="Weissenberger G."/>
            <person name="Xin Y."/>
            <person name="Zou X."/>
            <person name="Han Y."/>
            <person name="Worley K."/>
            <person name="Muzny D."/>
            <person name="Gibbs R."/>
        </authorList>
    </citation>
    <scope>NUCLEOTIDE SEQUENCE</scope>
    <source>
        <strain evidence="13">Sampled in the wild</strain>
    </source>
</reference>
<evidence type="ECO:0000256" key="8">
    <source>
        <dbReference type="ARBA" id="ARBA00023180"/>
    </source>
</evidence>